<keyword evidence="5 8" id="KW-0812">Transmembrane</keyword>
<evidence type="ECO:0000256" key="3">
    <source>
        <dbReference type="ARBA" id="ARBA00022676"/>
    </source>
</evidence>
<keyword evidence="3 8" id="KW-0328">Glycosyltransferase</keyword>
<dbReference type="Proteomes" id="UP000036681">
    <property type="component" value="Unplaced"/>
</dbReference>
<organism evidence="9 10">
    <name type="scientific">Ascaris lumbricoides</name>
    <name type="common">Giant roundworm</name>
    <dbReference type="NCBI Taxonomy" id="6252"/>
    <lineage>
        <taxon>Eukaryota</taxon>
        <taxon>Metazoa</taxon>
        <taxon>Ecdysozoa</taxon>
        <taxon>Nematoda</taxon>
        <taxon>Chromadorea</taxon>
        <taxon>Rhabditida</taxon>
        <taxon>Spirurina</taxon>
        <taxon>Ascaridomorpha</taxon>
        <taxon>Ascaridoidea</taxon>
        <taxon>Ascarididae</taxon>
        <taxon>Ascaris</taxon>
    </lineage>
</organism>
<keyword evidence="4 8" id="KW-0808">Transferase</keyword>
<dbReference type="GO" id="GO:0016757">
    <property type="term" value="F:glycosyltransferase activity"/>
    <property type="evidence" value="ECO:0007669"/>
    <property type="project" value="UniProtKB-UniRule"/>
</dbReference>
<comment type="subcellular location">
    <subcellularLocation>
        <location evidence="1">Membrane</location>
        <topology evidence="1">Single-pass membrane protein</topology>
    </subcellularLocation>
</comment>
<evidence type="ECO:0000256" key="4">
    <source>
        <dbReference type="ARBA" id="ARBA00022679"/>
    </source>
</evidence>
<dbReference type="InterPro" id="IPR008166">
    <property type="entry name" value="Glyco_transf_92"/>
</dbReference>
<feature type="transmembrane region" description="Helical" evidence="8">
    <location>
        <begin position="12"/>
        <end position="32"/>
    </location>
</feature>
<evidence type="ECO:0000256" key="7">
    <source>
        <dbReference type="ARBA" id="ARBA00023136"/>
    </source>
</evidence>
<comment type="similarity">
    <text evidence="2 8">Belongs to the glycosyltransferase 92 family.</text>
</comment>
<evidence type="ECO:0000313" key="9">
    <source>
        <dbReference type="Proteomes" id="UP000036681"/>
    </source>
</evidence>
<dbReference type="WBParaSite" id="ALUE_0000411901-mRNA-1">
    <property type="protein sequence ID" value="ALUE_0000411901-mRNA-1"/>
    <property type="gene ID" value="ALUE_0000411901"/>
</dbReference>
<evidence type="ECO:0000256" key="2">
    <source>
        <dbReference type="ARBA" id="ARBA00007647"/>
    </source>
</evidence>
<keyword evidence="9" id="KW-1185">Reference proteome</keyword>
<proteinExistence type="inferred from homology"/>
<dbReference type="InterPro" id="IPR052012">
    <property type="entry name" value="GTase_92"/>
</dbReference>
<dbReference type="AlphaFoldDB" id="A0A0M3HQ33"/>
<dbReference type="PANTHER" id="PTHR21645:SF2">
    <property type="entry name" value="GLYCOSYLTRANSFERASE FAMILY 92 PROTEIN F59C6.8"/>
    <property type="match status" value="1"/>
</dbReference>
<protein>
    <recommendedName>
        <fullName evidence="8">Glycosyltransferase family 92 protein</fullName>
        <ecNumber evidence="8">2.4.1.-</ecNumber>
    </recommendedName>
</protein>
<dbReference type="GO" id="GO:0016020">
    <property type="term" value="C:membrane"/>
    <property type="evidence" value="ECO:0007669"/>
    <property type="project" value="UniProtKB-SubCell"/>
</dbReference>
<dbReference type="EC" id="2.4.1.-" evidence="8"/>
<evidence type="ECO:0000256" key="6">
    <source>
        <dbReference type="ARBA" id="ARBA00022989"/>
    </source>
</evidence>
<evidence type="ECO:0000256" key="5">
    <source>
        <dbReference type="ARBA" id="ARBA00022692"/>
    </source>
</evidence>
<reference evidence="10" key="1">
    <citation type="submission" date="2017-02" db="UniProtKB">
        <authorList>
            <consortium name="WormBaseParasite"/>
        </authorList>
    </citation>
    <scope>IDENTIFICATION</scope>
</reference>
<evidence type="ECO:0000256" key="1">
    <source>
        <dbReference type="ARBA" id="ARBA00004167"/>
    </source>
</evidence>
<dbReference type="PANTHER" id="PTHR21645">
    <property type="entry name" value="GLYCOSYLTRANSFERASE FAMILY 92 PROTEIN"/>
    <property type="match status" value="1"/>
</dbReference>
<dbReference type="Pfam" id="PF01697">
    <property type="entry name" value="Glyco_transf_92"/>
    <property type="match status" value="1"/>
</dbReference>
<name>A0A0M3HQ33_ASCLU</name>
<evidence type="ECO:0000313" key="10">
    <source>
        <dbReference type="WBParaSite" id="ALUE_0000411901-mRNA-1"/>
    </source>
</evidence>
<keyword evidence="6 8" id="KW-1133">Transmembrane helix</keyword>
<keyword evidence="7 8" id="KW-0472">Membrane</keyword>
<accession>A0A0M3HQ33</accession>
<sequence>MVRFMNTSRRIKVVTSIAVTINVLSLLWYIFYDDESDMPKNMAVISATYFEKFLIKGVQIVNNSSHHAPIQNQSIQNNMMVVLFTAERKFRRKFRLSCLSTNSTHQLLTEAKICFAYIPIGQCKWTLFMAVCFVAEQLSNFSLKSAEEYGDMAMVPFRHPVRERHNVVACLSPLFFNERWQLLLSGLEIRKAFGVSMQVFYVNSMLKSLMDILYKYEEIGVVSIEKWSRIDFGDVKTAYDPNLELDWRNQAAAHSDCLINYKDSAEFIIVSDIDDILFPQLGPTYFEEFQVLRERTRAAAFVYERFTTEIYTGSKPVKFSLADLLLNGVVRNKWEHGKYVADPKYIASAWIHWPGVMKSGHKLYHVPHKTNFMPHFRKWYFDVNHSRASERGDLTKRSTQFGMPLHLLISTNDIARIQSSFMTMVSENLGVIMPTLSDKELYYPLIEKCYNAIFYNIRTFIRQCPSPIRCEIPPIKGVHCINTRITYNHSRLEPLLFIHYPIRSTFDESFDGCYM</sequence>
<evidence type="ECO:0000256" key="8">
    <source>
        <dbReference type="RuleBase" id="RU366017"/>
    </source>
</evidence>